<feature type="transmembrane region" description="Helical" evidence="2">
    <location>
        <begin position="83"/>
        <end position="114"/>
    </location>
</feature>
<dbReference type="PROSITE" id="PS50005">
    <property type="entry name" value="TPR"/>
    <property type="match status" value="4"/>
</dbReference>
<feature type="transmembrane region" description="Helical" evidence="2">
    <location>
        <begin position="307"/>
        <end position="340"/>
    </location>
</feature>
<dbReference type="Pfam" id="PF00515">
    <property type="entry name" value="TPR_1"/>
    <property type="match status" value="1"/>
</dbReference>
<feature type="repeat" description="TPR" evidence="1">
    <location>
        <begin position="557"/>
        <end position="590"/>
    </location>
</feature>
<dbReference type="InterPro" id="IPR019734">
    <property type="entry name" value="TPR_rpt"/>
</dbReference>
<dbReference type="PANTHER" id="PTHR44366:SF1">
    <property type="entry name" value="UDP-N-ACETYLGLUCOSAMINE--PEPTIDE N-ACETYLGLUCOSAMINYLTRANSFERASE 110 KDA SUBUNIT"/>
    <property type="match status" value="1"/>
</dbReference>
<organism evidence="3 4">
    <name type="scientific">Candidatus Edwardsbacteria bacterium GWF2_54_11</name>
    <dbReference type="NCBI Taxonomy" id="1817851"/>
    <lineage>
        <taxon>Bacteria</taxon>
        <taxon>Candidatus Edwardsiibacteriota</taxon>
    </lineage>
</organism>
<dbReference type="GO" id="GO:0097363">
    <property type="term" value="F:protein O-acetylglucosaminyltransferase activity"/>
    <property type="evidence" value="ECO:0007669"/>
    <property type="project" value="TreeGrafter"/>
</dbReference>
<feature type="transmembrane region" description="Helical" evidence="2">
    <location>
        <begin position="360"/>
        <end position="380"/>
    </location>
</feature>
<dbReference type="InterPro" id="IPR037919">
    <property type="entry name" value="OGT"/>
</dbReference>
<dbReference type="PROSITE" id="PS50293">
    <property type="entry name" value="TPR_REGION"/>
    <property type="match status" value="1"/>
</dbReference>
<keyword evidence="2" id="KW-0812">Transmembrane</keyword>
<dbReference type="Proteomes" id="UP000177230">
    <property type="component" value="Unassembled WGS sequence"/>
</dbReference>
<dbReference type="SUPFAM" id="SSF48452">
    <property type="entry name" value="TPR-like"/>
    <property type="match status" value="1"/>
</dbReference>
<feature type="transmembrane region" description="Helical" evidence="2">
    <location>
        <begin position="281"/>
        <end position="300"/>
    </location>
</feature>
<dbReference type="AlphaFoldDB" id="A0A1F5R4K7"/>
<gene>
    <name evidence="3" type="ORF">A2024_01135</name>
</gene>
<evidence type="ECO:0000256" key="2">
    <source>
        <dbReference type="SAM" id="Phobius"/>
    </source>
</evidence>
<dbReference type="Gene3D" id="1.25.40.10">
    <property type="entry name" value="Tetratricopeptide repeat domain"/>
    <property type="match status" value="1"/>
</dbReference>
<comment type="caution">
    <text evidence="3">The sequence shown here is derived from an EMBL/GenBank/DDBJ whole genome shotgun (WGS) entry which is preliminary data.</text>
</comment>
<evidence type="ECO:0000256" key="1">
    <source>
        <dbReference type="PROSITE-ProRule" id="PRU00339"/>
    </source>
</evidence>
<dbReference type="PANTHER" id="PTHR44366">
    <property type="entry name" value="UDP-N-ACETYLGLUCOSAMINE--PEPTIDE N-ACETYLGLUCOSAMINYLTRANSFERASE 110 KDA SUBUNIT"/>
    <property type="match status" value="1"/>
</dbReference>
<dbReference type="SMART" id="SM00028">
    <property type="entry name" value="TPR"/>
    <property type="match status" value="4"/>
</dbReference>
<feature type="transmembrane region" description="Helical" evidence="2">
    <location>
        <begin position="145"/>
        <end position="161"/>
    </location>
</feature>
<dbReference type="GO" id="GO:0006493">
    <property type="term" value="P:protein O-linked glycosylation"/>
    <property type="evidence" value="ECO:0007669"/>
    <property type="project" value="InterPro"/>
</dbReference>
<proteinExistence type="predicted"/>
<feature type="transmembrane region" description="Helical" evidence="2">
    <location>
        <begin position="222"/>
        <end position="239"/>
    </location>
</feature>
<keyword evidence="2" id="KW-1133">Transmembrane helix</keyword>
<feature type="repeat" description="TPR" evidence="1">
    <location>
        <begin position="625"/>
        <end position="658"/>
    </location>
</feature>
<dbReference type="InterPro" id="IPR011990">
    <property type="entry name" value="TPR-like_helical_dom_sf"/>
</dbReference>
<feature type="repeat" description="TPR" evidence="1">
    <location>
        <begin position="659"/>
        <end position="692"/>
    </location>
</feature>
<feature type="transmembrane region" description="Helical" evidence="2">
    <location>
        <begin position="168"/>
        <end position="185"/>
    </location>
</feature>
<feature type="transmembrane region" description="Helical" evidence="2">
    <location>
        <begin position="121"/>
        <end position="139"/>
    </location>
</feature>
<dbReference type="EMBL" id="MFFM01000046">
    <property type="protein sequence ID" value="OGF08861.1"/>
    <property type="molecule type" value="Genomic_DNA"/>
</dbReference>
<reference evidence="3 4" key="1">
    <citation type="journal article" date="2016" name="Nat. Commun.">
        <title>Thousands of microbial genomes shed light on interconnected biogeochemical processes in an aquifer system.</title>
        <authorList>
            <person name="Anantharaman K."/>
            <person name="Brown C.T."/>
            <person name="Hug L.A."/>
            <person name="Sharon I."/>
            <person name="Castelle C.J."/>
            <person name="Probst A.J."/>
            <person name="Thomas B.C."/>
            <person name="Singh A."/>
            <person name="Wilkins M.J."/>
            <person name="Karaoz U."/>
            <person name="Brodie E.L."/>
            <person name="Williams K.H."/>
            <person name="Hubbard S.S."/>
            <person name="Banfield J.F."/>
        </authorList>
    </citation>
    <scope>NUCLEOTIDE SEQUENCE [LARGE SCALE GENOMIC DNA]</scope>
</reference>
<evidence type="ECO:0000313" key="3">
    <source>
        <dbReference type="EMBL" id="OGF08861.1"/>
    </source>
</evidence>
<evidence type="ECO:0000313" key="4">
    <source>
        <dbReference type="Proteomes" id="UP000177230"/>
    </source>
</evidence>
<feature type="transmembrane region" description="Helical" evidence="2">
    <location>
        <begin position="20"/>
        <end position="38"/>
    </location>
</feature>
<keyword evidence="1" id="KW-0802">TPR repeat</keyword>
<name>A0A1F5R4K7_9BACT</name>
<sequence length="706" mass="80830">MKKNKTGIETPEASCNWHWVVALVLVAGLALAAAIYPASDPDLYIMLATGRYVAQTGQAPTADLWSHTAYGQPWLMHEWFSSLIFYGLFSLWGINGIILFKAALLVMTFGLALYTMKLKRVSPHIAFITAVLALLASSYGFGERIQIFSFFFLVLLIFWLEINRAGKIKYPAFLSGIMGLMILWANVHLTYVFGIFIIGLYLFDEIIFAFRKKAWGLVKKPVVSFVAGFAVTGLNPYGFDNVWLTLSYYFRPELQKADAQITSSLLEYQPLLSPGFSREPLVIYGMIWIVFSAIGILIGWRRLKFSFLLLWILFTYWAIGYARFLWLQVFITLIGVGWHWQGAFSALNSKFKITNSKFRIPQNVLFAGLVLLVLTGAGLYQRTGKHIWQRVELGWKPRMYSDKAADFIKQHREGGKVFNDFDIGGYLLWKEIPVFVDGRIGPYFGIRVLQDHFRILGGDLGLLDKYGIDWLFLPYAKTSQTEDFDRFNKKIISTGGWALVFWDDACLVYVRRAEKYKNMIDRYSYQYVNPAVPDFSLEPKLFLGELTRRIAEDTTLLMPHTLAGNYFFYHNDAKMAEREFQKVIKIDPYNAMMYNNLGNAYLRQGRVGEAVESYKKAVKIDVNLGLAYTNWGYLMEAKGDTKEAIRLYTIATKVTPGDAWPYNRLGMIEMKSGNRAGAMKYWQKGAKIDPNSESAKNLRDILQYKK</sequence>
<accession>A0A1F5R4K7</accession>
<feature type="repeat" description="TPR" evidence="1">
    <location>
        <begin position="591"/>
        <end position="624"/>
    </location>
</feature>
<feature type="transmembrane region" description="Helical" evidence="2">
    <location>
        <begin position="191"/>
        <end position="210"/>
    </location>
</feature>
<keyword evidence="2" id="KW-0472">Membrane</keyword>
<protein>
    <submittedName>
        <fullName evidence="3">Uncharacterized protein</fullName>
    </submittedName>
</protein>